<gene>
    <name evidence="8" type="primary">ltaA_2</name>
    <name evidence="8" type="ORF">LMG26841_03034</name>
</gene>
<dbReference type="PIRSF" id="PIRSF017617">
    <property type="entry name" value="Thr_aldolase"/>
    <property type="match status" value="1"/>
</dbReference>
<dbReference type="GO" id="GO:0005829">
    <property type="term" value="C:cytosol"/>
    <property type="evidence" value="ECO:0007669"/>
    <property type="project" value="TreeGrafter"/>
</dbReference>
<comment type="cofactor">
    <cofactor evidence="1">
        <name>pyridoxal 5'-phosphate</name>
        <dbReference type="ChEBI" id="CHEBI:597326"/>
    </cofactor>
</comment>
<dbReference type="PANTHER" id="PTHR48097:SF9">
    <property type="entry name" value="L-THREONINE ALDOLASE"/>
    <property type="match status" value="1"/>
</dbReference>
<keyword evidence="9" id="KW-1185">Reference proteome</keyword>
<dbReference type="Gene3D" id="3.40.640.10">
    <property type="entry name" value="Type I PLP-dependent aspartate aminotransferase-like (Major domain)"/>
    <property type="match status" value="1"/>
</dbReference>
<reference evidence="8 9" key="1">
    <citation type="submission" date="2020-04" db="EMBL/GenBank/DDBJ databases">
        <authorList>
            <person name="De Canck E."/>
        </authorList>
    </citation>
    <scope>NUCLEOTIDE SEQUENCE [LARGE SCALE GENOMIC DNA]</scope>
    <source>
        <strain evidence="8 9">LMG 26841</strain>
    </source>
</reference>
<name>A0A6S7D4V0_9BURK</name>
<dbReference type="GO" id="GO:0008732">
    <property type="term" value="F:L-allo-threonine aldolase activity"/>
    <property type="evidence" value="ECO:0007669"/>
    <property type="project" value="UniProtKB-EC"/>
</dbReference>
<feature type="modified residue" description="N6-(pyridoxal phosphate)lysine" evidence="6">
    <location>
        <position position="215"/>
    </location>
</feature>
<evidence type="ECO:0000256" key="4">
    <source>
        <dbReference type="ARBA" id="ARBA00022898"/>
    </source>
</evidence>
<comment type="subunit">
    <text evidence="3">Homotetramer.</text>
</comment>
<dbReference type="Gene3D" id="3.90.1150.10">
    <property type="entry name" value="Aspartate Aminotransferase, domain 1"/>
    <property type="match status" value="1"/>
</dbReference>
<evidence type="ECO:0000259" key="7">
    <source>
        <dbReference type="Pfam" id="PF01212"/>
    </source>
</evidence>
<dbReference type="EMBL" id="CADIKW010000005">
    <property type="protein sequence ID" value="CAB3872587.1"/>
    <property type="molecule type" value="Genomic_DNA"/>
</dbReference>
<evidence type="ECO:0000256" key="3">
    <source>
        <dbReference type="ARBA" id="ARBA00011881"/>
    </source>
</evidence>
<dbReference type="GO" id="GO:0006567">
    <property type="term" value="P:L-threonine catabolic process"/>
    <property type="evidence" value="ECO:0007669"/>
    <property type="project" value="TreeGrafter"/>
</dbReference>
<dbReference type="EC" id="4.1.2.49" evidence="8"/>
<dbReference type="GeneID" id="94356585"/>
<proteinExistence type="inferred from homology"/>
<dbReference type="InterPro" id="IPR023603">
    <property type="entry name" value="Low_specificity_L-TA-like"/>
</dbReference>
<evidence type="ECO:0000256" key="2">
    <source>
        <dbReference type="ARBA" id="ARBA00006966"/>
    </source>
</evidence>
<dbReference type="Pfam" id="PF01212">
    <property type="entry name" value="Beta_elim_lyase"/>
    <property type="match status" value="1"/>
</dbReference>
<evidence type="ECO:0000313" key="8">
    <source>
        <dbReference type="EMBL" id="CAB3872587.1"/>
    </source>
</evidence>
<keyword evidence="5 8" id="KW-0456">Lyase</keyword>
<dbReference type="InterPro" id="IPR001597">
    <property type="entry name" value="ArAA_b-elim_lyase/Thr_aldolase"/>
</dbReference>
<dbReference type="AlphaFoldDB" id="A0A6S7D4V0"/>
<dbReference type="RefSeq" id="WP_082401826.1">
    <property type="nucleotide sequence ID" value="NZ_CADIKW010000005.1"/>
</dbReference>
<accession>A0A6S7D4V0</accession>
<evidence type="ECO:0000256" key="6">
    <source>
        <dbReference type="PIRSR" id="PIRSR017617-1"/>
    </source>
</evidence>
<dbReference type="Proteomes" id="UP000494272">
    <property type="component" value="Unassembled WGS sequence"/>
</dbReference>
<evidence type="ECO:0000256" key="5">
    <source>
        <dbReference type="ARBA" id="ARBA00023239"/>
    </source>
</evidence>
<dbReference type="InterPro" id="IPR015421">
    <property type="entry name" value="PyrdxlP-dep_Trfase_major"/>
</dbReference>
<dbReference type="GO" id="GO:0006545">
    <property type="term" value="P:glycine biosynthetic process"/>
    <property type="evidence" value="ECO:0007669"/>
    <property type="project" value="TreeGrafter"/>
</dbReference>
<organism evidence="8 9">
    <name type="scientific">Achromobacter dolens</name>
    <dbReference type="NCBI Taxonomy" id="1287738"/>
    <lineage>
        <taxon>Bacteria</taxon>
        <taxon>Pseudomonadati</taxon>
        <taxon>Pseudomonadota</taxon>
        <taxon>Betaproteobacteria</taxon>
        <taxon>Burkholderiales</taxon>
        <taxon>Alcaligenaceae</taxon>
        <taxon>Achromobacter</taxon>
    </lineage>
</organism>
<dbReference type="InterPro" id="IPR015422">
    <property type="entry name" value="PyrdxlP-dep_Trfase_small"/>
</dbReference>
<dbReference type="SUPFAM" id="SSF53383">
    <property type="entry name" value="PLP-dependent transferases"/>
    <property type="match status" value="1"/>
</dbReference>
<dbReference type="NCBIfam" id="NF041359">
    <property type="entry name" value="GntG_guanitoxin"/>
    <property type="match status" value="1"/>
</dbReference>
<comment type="similarity">
    <text evidence="2">Belongs to the threonine aldolase family.</text>
</comment>
<dbReference type="InterPro" id="IPR015424">
    <property type="entry name" value="PyrdxlP-dep_Trfase"/>
</dbReference>
<feature type="domain" description="Aromatic amino acid beta-eliminating lyase/threonine aldolase" evidence="7">
    <location>
        <begin position="16"/>
        <end position="302"/>
    </location>
</feature>
<dbReference type="PANTHER" id="PTHR48097">
    <property type="entry name" value="L-THREONINE ALDOLASE-RELATED"/>
    <property type="match status" value="1"/>
</dbReference>
<protein>
    <submittedName>
        <fullName evidence="8">L-allo-threonine aldolase</fullName>
        <ecNumber evidence="8">4.1.2.49</ecNumber>
    </submittedName>
</protein>
<keyword evidence="4" id="KW-0663">Pyridoxal phosphate</keyword>
<evidence type="ECO:0000313" key="9">
    <source>
        <dbReference type="Proteomes" id="UP000494272"/>
    </source>
</evidence>
<sequence>MPTTLQPSQKRRLIPLVSDTESQPTAAMRIAIANAEVGDEQRGEDPTVNRLQDRVAELLGKEAALWFPGGTMCNFVAVKVHTRPADGVIADWMAHIIRAESAGVALSSGVLVEPIVTERGIFTPVDAQNALNRLATVSPPYGPPPRLICVEQTHNFAGGAVWSLDELTAIADFAKEKRLAVHMDGARLLNACVATGVSATSFASQVDSVWIDFTKGLGAPIGAVLAGTKGFIAEARRYKHVFAGAMRQAGIAAAGCLHALNHHVERLAEDHLNASRLAEGLTQIEGIDVMTPNPETNMVYFDPSGLGISQDVFLQDLEGLGVRMGKVRGAIRAVTHLDVTSSDIEATLNAVKAISAKREARRSPGSCAH</sequence>
<evidence type="ECO:0000256" key="1">
    <source>
        <dbReference type="ARBA" id="ARBA00001933"/>
    </source>
</evidence>
<dbReference type="FunFam" id="3.40.640.10:FF:000030">
    <property type="entry name" value="Low-specificity L-threonine aldolase"/>
    <property type="match status" value="1"/>
</dbReference>